<dbReference type="CDD" id="cd01823">
    <property type="entry name" value="SEST_like"/>
    <property type="match status" value="1"/>
</dbReference>
<comment type="caution">
    <text evidence="5">The sequence shown here is derived from an EMBL/GenBank/DDBJ whole genome shotgun (WGS) entry which is preliminary data.</text>
</comment>
<keyword evidence="6" id="KW-1185">Reference proteome</keyword>
<gene>
    <name evidence="5" type="ORF">GCM10018781_01180</name>
</gene>
<dbReference type="GO" id="GO:0019433">
    <property type="term" value="P:triglyceride catabolic process"/>
    <property type="evidence" value="ECO:0007669"/>
    <property type="project" value="TreeGrafter"/>
</dbReference>
<reference evidence="5" key="1">
    <citation type="journal article" date="2014" name="Int. J. Syst. Evol. Microbiol.">
        <title>Complete genome sequence of Corynebacterium casei LMG S-19264T (=DSM 44701T), isolated from a smear-ripened cheese.</title>
        <authorList>
            <consortium name="US DOE Joint Genome Institute (JGI-PGF)"/>
            <person name="Walter F."/>
            <person name="Albersmeier A."/>
            <person name="Kalinowski J."/>
            <person name="Ruckert C."/>
        </authorList>
    </citation>
    <scope>NUCLEOTIDE SEQUENCE</scope>
    <source>
        <strain evidence="5">JCM 4646</strain>
    </source>
</reference>
<feature type="disulfide bond" evidence="2">
    <location>
        <begin position="181"/>
        <end position="228"/>
    </location>
</feature>
<accession>A0A919FAH6</accession>
<dbReference type="EMBL" id="BNBO01000001">
    <property type="protein sequence ID" value="GHH58947.1"/>
    <property type="molecule type" value="Genomic_DNA"/>
</dbReference>
<dbReference type="PANTHER" id="PTHR37981">
    <property type="entry name" value="LIPASE 2"/>
    <property type="match status" value="1"/>
</dbReference>
<evidence type="ECO:0000256" key="2">
    <source>
        <dbReference type="PIRSR" id="PIRSR637460-2"/>
    </source>
</evidence>
<feature type="signal peptide" evidence="3">
    <location>
        <begin position="1"/>
        <end position="29"/>
    </location>
</feature>
<feature type="active site" description="Nucleophile" evidence="1">
    <location>
        <position position="40"/>
    </location>
</feature>
<feature type="domain" description="SGNH hydrolase-type esterase" evidence="4">
    <location>
        <begin position="36"/>
        <end position="252"/>
    </location>
</feature>
<name>A0A919FAH6_9ACTN</name>
<dbReference type="SUPFAM" id="SSF52266">
    <property type="entry name" value="SGNH hydrolase"/>
    <property type="match status" value="1"/>
</dbReference>
<feature type="disulfide bond" evidence="2">
    <location>
        <begin position="57"/>
        <end position="82"/>
    </location>
</feature>
<keyword evidence="2" id="KW-1015">Disulfide bond</keyword>
<dbReference type="InterPro" id="IPR013830">
    <property type="entry name" value="SGNH_hydro"/>
</dbReference>
<dbReference type="AlphaFoldDB" id="A0A919FAH6"/>
<dbReference type="InterPro" id="IPR036514">
    <property type="entry name" value="SGNH_hydro_sf"/>
</dbReference>
<evidence type="ECO:0000313" key="5">
    <source>
        <dbReference type="EMBL" id="GHH58947.1"/>
    </source>
</evidence>
<dbReference type="Proteomes" id="UP000617734">
    <property type="component" value="Unassembled WGS sequence"/>
</dbReference>
<evidence type="ECO:0000256" key="1">
    <source>
        <dbReference type="PIRSR" id="PIRSR637460-1"/>
    </source>
</evidence>
<reference evidence="5" key="2">
    <citation type="submission" date="2020-09" db="EMBL/GenBank/DDBJ databases">
        <authorList>
            <person name="Sun Q."/>
            <person name="Ohkuma M."/>
        </authorList>
    </citation>
    <scope>NUCLEOTIDE SEQUENCE</scope>
    <source>
        <strain evidence="5">JCM 4646</strain>
    </source>
</reference>
<sequence length="264" mass="27050">MRSRSVLPMFGTVLLLAGSLLLAASPASAAGGRYVALGDSYSSGEGTGDYIGSAGSCDRSNHAYPALWAAAHAPSSFAFVACSGATTTDVINNQLSALNSSTTLVSISVGGNDAGFAGAMQTCVLSGTDACLTAVNNAKSFANSKLPGLLDQVYAGIRNRAPSARVVVLDYPHLYKIGGSCSFGISDTSRSAINGAADTIDSVIAGRAAAAGFSFGDVRPNFTNHEICSSDWWLNSTRIPVHESYHPNSAGHTNGYLPVFAARA</sequence>
<evidence type="ECO:0000259" key="4">
    <source>
        <dbReference type="Pfam" id="PF13472"/>
    </source>
</evidence>
<keyword evidence="3" id="KW-0732">Signal</keyword>
<evidence type="ECO:0000256" key="3">
    <source>
        <dbReference type="SAM" id="SignalP"/>
    </source>
</evidence>
<dbReference type="InterPro" id="IPR037460">
    <property type="entry name" value="SEST-like"/>
</dbReference>
<proteinExistence type="predicted"/>
<dbReference type="RefSeq" id="WP_190208723.1">
    <property type="nucleotide sequence ID" value="NZ_BNBO01000001.1"/>
</dbReference>
<dbReference type="PANTHER" id="PTHR37981:SF1">
    <property type="entry name" value="SGNH HYDROLASE-TYPE ESTERASE DOMAIN-CONTAINING PROTEIN"/>
    <property type="match status" value="1"/>
</dbReference>
<feature type="active site" evidence="1">
    <location>
        <position position="246"/>
    </location>
</feature>
<feature type="disulfide bond" evidence="2">
    <location>
        <begin position="123"/>
        <end position="131"/>
    </location>
</feature>
<protein>
    <submittedName>
        <fullName evidence="5">Lipase 1</fullName>
    </submittedName>
</protein>
<dbReference type="GeneID" id="95350674"/>
<dbReference type="Pfam" id="PF13472">
    <property type="entry name" value="Lipase_GDSL_2"/>
    <property type="match status" value="1"/>
</dbReference>
<evidence type="ECO:0000313" key="6">
    <source>
        <dbReference type="Proteomes" id="UP000617734"/>
    </source>
</evidence>
<feature type="chain" id="PRO_5036903805" evidence="3">
    <location>
        <begin position="30"/>
        <end position="264"/>
    </location>
</feature>
<dbReference type="GO" id="GO:0004806">
    <property type="term" value="F:triacylglycerol lipase activity"/>
    <property type="evidence" value="ECO:0007669"/>
    <property type="project" value="TreeGrafter"/>
</dbReference>
<dbReference type="Gene3D" id="3.40.50.1110">
    <property type="entry name" value="SGNH hydrolase"/>
    <property type="match status" value="1"/>
</dbReference>
<organism evidence="5 6">
    <name type="scientific">Kitasatospora indigofera</name>
    <dbReference type="NCBI Taxonomy" id="67307"/>
    <lineage>
        <taxon>Bacteria</taxon>
        <taxon>Bacillati</taxon>
        <taxon>Actinomycetota</taxon>
        <taxon>Actinomycetes</taxon>
        <taxon>Kitasatosporales</taxon>
        <taxon>Streptomycetaceae</taxon>
        <taxon>Kitasatospora</taxon>
    </lineage>
</organism>